<protein>
    <recommendedName>
        <fullName evidence="4">16S rRNA (cytosine(967)-C(5))-methyltransferase</fullName>
        <ecNumber evidence="4">2.1.1.176</ecNumber>
    </recommendedName>
    <alternativeName>
        <fullName evidence="11">16S rRNA m5C967 methyltransferase</fullName>
    </alternativeName>
    <alternativeName>
        <fullName evidence="12">rRNA (cytosine-C(5)-)-methyltransferase RsmB</fullName>
    </alternativeName>
</protein>
<dbReference type="Proteomes" id="UP000068905">
    <property type="component" value="Chromosome"/>
</dbReference>
<evidence type="ECO:0000256" key="6">
    <source>
        <dbReference type="ARBA" id="ARBA00022552"/>
    </source>
</evidence>
<evidence type="ECO:0000256" key="11">
    <source>
        <dbReference type="ARBA" id="ARBA00030399"/>
    </source>
</evidence>
<dbReference type="SUPFAM" id="SSF53335">
    <property type="entry name" value="S-adenosyl-L-methionine-dependent methyltransferases"/>
    <property type="match status" value="1"/>
</dbReference>
<dbReference type="Gene3D" id="3.30.70.1170">
    <property type="entry name" value="Sun protein, domain 3"/>
    <property type="match status" value="1"/>
</dbReference>
<feature type="active site" description="Nucleophile" evidence="14">
    <location>
        <position position="365"/>
    </location>
</feature>
<dbReference type="KEGG" id="tsn:W908_01680"/>
<feature type="binding site" evidence="14">
    <location>
        <begin position="244"/>
        <end position="250"/>
    </location>
    <ligand>
        <name>S-adenosyl-L-methionine</name>
        <dbReference type="ChEBI" id="CHEBI:59789"/>
    </ligand>
</feature>
<dbReference type="PATRIC" id="fig|1125411.7.peg.331"/>
<evidence type="ECO:0000256" key="5">
    <source>
        <dbReference type="ARBA" id="ARBA00022490"/>
    </source>
</evidence>
<evidence type="ECO:0000256" key="14">
    <source>
        <dbReference type="PROSITE-ProRule" id="PRU01023"/>
    </source>
</evidence>
<keyword evidence="7 14" id="KW-0489">Methyltransferase</keyword>
<dbReference type="PROSITE" id="PS51686">
    <property type="entry name" value="SAM_MT_RSMB_NOP"/>
    <property type="match status" value="1"/>
</dbReference>
<dbReference type="NCBIfam" id="NF008149">
    <property type="entry name" value="PRK10901.1"/>
    <property type="match status" value="1"/>
</dbReference>
<dbReference type="GO" id="GO:0003723">
    <property type="term" value="F:RNA binding"/>
    <property type="evidence" value="ECO:0007669"/>
    <property type="project" value="UniProtKB-UniRule"/>
</dbReference>
<comment type="subcellular location">
    <subcellularLocation>
        <location evidence="2">Cytoplasm</location>
    </subcellularLocation>
</comment>
<dbReference type="GO" id="GO:0070475">
    <property type="term" value="P:rRNA base methylation"/>
    <property type="evidence" value="ECO:0007669"/>
    <property type="project" value="TreeGrafter"/>
</dbReference>
<dbReference type="Gene3D" id="1.10.940.10">
    <property type="entry name" value="NusB-like"/>
    <property type="match status" value="1"/>
</dbReference>
<dbReference type="InterPro" id="IPR006027">
    <property type="entry name" value="NusB_RsmB_TIM44"/>
</dbReference>
<feature type="binding site" evidence="14">
    <location>
        <position position="312"/>
    </location>
    <ligand>
        <name>S-adenosyl-L-methionine</name>
        <dbReference type="ChEBI" id="CHEBI:59789"/>
    </ligand>
</feature>
<dbReference type="Pfam" id="PF22458">
    <property type="entry name" value="RsmF-B_ferredox"/>
    <property type="match status" value="1"/>
</dbReference>
<dbReference type="InterPro" id="IPR004573">
    <property type="entry name" value="rRNA_ssu_MeTfrase_B"/>
</dbReference>
<dbReference type="PRINTS" id="PR02008">
    <property type="entry name" value="RCMTFAMILY"/>
</dbReference>
<keyword evidence="9 14" id="KW-0949">S-adenosyl-L-methionine</keyword>
<feature type="binding site" evidence="14">
    <location>
        <position position="267"/>
    </location>
    <ligand>
        <name>S-adenosyl-L-methionine</name>
        <dbReference type="ChEBI" id="CHEBI:59789"/>
    </ligand>
</feature>
<evidence type="ECO:0000313" key="16">
    <source>
        <dbReference type="EMBL" id="ALE01429.1"/>
    </source>
</evidence>
<organism evidence="16 17">
    <name type="scientific">Candidatus Pseudothioglobus singularis PS1</name>
    <dbReference type="NCBI Taxonomy" id="1125411"/>
    <lineage>
        <taxon>Bacteria</taxon>
        <taxon>Pseudomonadati</taxon>
        <taxon>Pseudomonadota</taxon>
        <taxon>Gammaproteobacteria</taxon>
        <taxon>Candidatus Pseudothioglobaceae</taxon>
        <taxon>Candidatus Pseudothioglobus</taxon>
    </lineage>
</organism>
<dbReference type="InterPro" id="IPR054728">
    <property type="entry name" value="RsmB-like_ferredoxin"/>
</dbReference>
<evidence type="ECO:0000256" key="4">
    <source>
        <dbReference type="ARBA" id="ARBA00012140"/>
    </source>
</evidence>
<evidence type="ECO:0000256" key="9">
    <source>
        <dbReference type="ARBA" id="ARBA00022691"/>
    </source>
</evidence>
<evidence type="ECO:0000256" key="10">
    <source>
        <dbReference type="ARBA" id="ARBA00022884"/>
    </source>
</evidence>
<evidence type="ECO:0000256" key="3">
    <source>
        <dbReference type="ARBA" id="ARBA00007494"/>
    </source>
</evidence>
<dbReference type="FunFam" id="3.40.50.150:FF:000022">
    <property type="entry name" value="Ribosomal RNA small subunit methyltransferase B"/>
    <property type="match status" value="1"/>
</dbReference>
<comment type="similarity">
    <text evidence="3 14">Belongs to the class I-like SAM-binding methyltransferase superfamily. RsmB/NOP family.</text>
</comment>
<dbReference type="NCBIfam" id="TIGR00563">
    <property type="entry name" value="rsmB"/>
    <property type="match status" value="1"/>
</dbReference>
<dbReference type="InterPro" id="IPR018314">
    <property type="entry name" value="RsmB/NOL1/NOP2-like_CS"/>
</dbReference>
<dbReference type="InterPro" id="IPR029063">
    <property type="entry name" value="SAM-dependent_MTases_sf"/>
</dbReference>
<evidence type="ECO:0000256" key="12">
    <source>
        <dbReference type="ARBA" id="ARBA00031088"/>
    </source>
</evidence>
<dbReference type="RefSeq" id="WP_053819678.1">
    <property type="nucleotide sequence ID" value="NZ_CP006911.1"/>
</dbReference>
<comment type="function">
    <text evidence="1">Specifically methylates the cytosine at position 967 (m5C967) of 16S rRNA.</text>
</comment>
<accession>A0A0M4M1R3</accession>
<dbReference type="InterPro" id="IPR049560">
    <property type="entry name" value="MeTrfase_RsmB-F_NOP2_cat"/>
</dbReference>
<keyword evidence="10 14" id="KW-0694">RNA-binding</keyword>
<dbReference type="Gene3D" id="3.40.50.150">
    <property type="entry name" value="Vaccinia Virus protein VP39"/>
    <property type="match status" value="1"/>
</dbReference>
<reference evidence="16 17" key="1">
    <citation type="journal article" date="2015" name="Genome Announc.">
        <title>Genome Sequence of 'Candidatus Thioglobus singularis' Strain PS1, a Mixotroph from the SUP05 Clade of Marine Gammaproteobacteria.</title>
        <authorList>
            <person name="Marshall K.T."/>
            <person name="Morris R.M."/>
        </authorList>
    </citation>
    <scope>NUCLEOTIDE SEQUENCE [LARGE SCALE GENOMIC DNA]</scope>
    <source>
        <strain evidence="16 17">PS1</strain>
    </source>
</reference>
<dbReference type="GO" id="GO:0006355">
    <property type="term" value="P:regulation of DNA-templated transcription"/>
    <property type="evidence" value="ECO:0007669"/>
    <property type="project" value="InterPro"/>
</dbReference>
<evidence type="ECO:0000256" key="8">
    <source>
        <dbReference type="ARBA" id="ARBA00022679"/>
    </source>
</evidence>
<proteinExistence type="inferred from homology"/>
<feature type="domain" description="SAM-dependent MTase RsmB/NOP-type" evidence="15">
    <location>
        <begin position="155"/>
        <end position="421"/>
    </location>
</feature>
<evidence type="ECO:0000256" key="7">
    <source>
        <dbReference type="ARBA" id="ARBA00022603"/>
    </source>
</evidence>
<dbReference type="PROSITE" id="PS01153">
    <property type="entry name" value="NOL1_NOP2_SUN"/>
    <property type="match status" value="1"/>
</dbReference>
<dbReference type="NCBIfam" id="NF011494">
    <property type="entry name" value="PRK14902.1"/>
    <property type="match status" value="1"/>
</dbReference>
<feature type="binding site" evidence="14">
    <location>
        <position position="294"/>
    </location>
    <ligand>
        <name>S-adenosyl-L-methionine</name>
        <dbReference type="ChEBI" id="CHEBI:59789"/>
    </ligand>
</feature>
<evidence type="ECO:0000256" key="1">
    <source>
        <dbReference type="ARBA" id="ARBA00002724"/>
    </source>
</evidence>
<dbReference type="Pfam" id="PF01029">
    <property type="entry name" value="NusB"/>
    <property type="match status" value="1"/>
</dbReference>
<keyword evidence="17" id="KW-1185">Reference proteome</keyword>
<dbReference type="InterPro" id="IPR001678">
    <property type="entry name" value="MeTrfase_RsmB-F_NOP2_dom"/>
</dbReference>
<dbReference type="CDD" id="cd02440">
    <property type="entry name" value="AdoMet_MTases"/>
    <property type="match status" value="1"/>
</dbReference>
<evidence type="ECO:0000256" key="13">
    <source>
        <dbReference type="ARBA" id="ARBA00047283"/>
    </source>
</evidence>
<dbReference type="InterPro" id="IPR035926">
    <property type="entry name" value="NusB-like_sf"/>
</dbReference>
<dbReference type="SUPFAM" id="SSF48013">
    <property type="entry name" value="NusB-like"/>
    <property type="match status" value="1"/>
</dbReference>
<sequence length="425" mass="47917">MLNNNNSRVIAHNAICLVALEKYTLSESLFPSETSESSFAKSLTYGSLRFYHHLNDVITPRLKKTLDKKNLDIHILIIMGAYQLIYTDVSTHAAINETVEVAEKIKKQWAKGLINAILRGIDRDRDDILNTPHYSHPSWLVKKIMKEYPDNFHKIFTENNKQAPMSLRVHPSINIKSYQDKLLEGGIESKTSKIAPQSLTLNKAVNVEKLPDFRDGSCYVQDTSAQLAGQLIAPKNGELILDACCAPGGKTTHLAELCPNSEILALDADEKRLIKVNDNIKRLKNKNVKVILGDATNGDWWNQRLFDKILVDAPCTGTGVIRRHPDIKLIRKPRDLSHIVEVQASILKNLWLMLKPGGILVYATCSILKDENENQISKFINLNMDSSIEEIKVPWGKGPIGNQQLPNDIFDGFYYAQLRKKSKSK</sequence>
<name>A0A0M4M1R3_9GAMM</name>
<dbReference type="PANTHER" id="PTHR22807">
    <property type="entry name" value="NOP2 YEAST -RELATED NOL1/NOP2/FMU SUN DOMAIN-CONTAINING"/>
    <property type="match status" value="1"/>
</dbReference>
<dbReference type="OrthoDB" id="9810297at2"/>
<dbReference type="GO" id="GO:0005829">
    <property type="term" value="C:cytosol"/>
    <property type="evidence" value="ECO:0007669"/>
    <property type="project" value="TreeGrafter"/>
</dbReference>
<keyword evidence="8 14" id="KW-0808">Transferase</keyword>
<evidence type="ECO:0000313" key="17">
    <source>
        <dbReference type="Proteomes" id="UP000068905"/>
    </source>
</evidence>
<evidence type="ECO:0000259" key="15">
    <source>
        <dbReference type="PROSITE" id="PS51686"/>
    </source>
</evidence>
<comment type="catalytic activity">
    <reaction evidence="13">
        <text>cytidine(967) in 16S rRNA + S-adenosyl-L-methionine = 5-methylcytidine(967) in 16S rRNA + S-adenosyl-L-homocysteine + H(+)</text>
        <dbReference type="Rhea" id="RHEA:42748"/>
        <dbReference type="Rhea" id="RHEA-COMP:10219"/>
        <dbReference type="Rhea" id="RHEA-COMP:10220"/>
        <dbReference type="ChEBI" id="CHEBI:15378"/>
        <dbReference type="ChEBI" id="CHEBI:57856"/>
        <dbReference type="ChEBI" id="CHEBI:59789"/>
        <dbReference type="ChEBI" id="CHEBI:74483"/>
        <dbReference type="ChEBI" id="CHEBI:82748"/>
        <dbReference type="EC" id="2.1.1.176"/>
    </reaction>
</comment>
<dbReference type="Pfam" id="PF01189">
    <property type="entry name" value="Methyltr_RsmB-F"/>
    <property type="match status" value="1"/>
</dbReference>
<dbReference type="GO" id="GO:0009383">
    <property type="term" value="F:rRNA (cytosine-C5-)-methyltransferase activity"/>
    <property type="evidence" value="ECO:0007669"/>
    <property type="project" value="TreeGrafter"/>
</dbReference>
<dbReference type="InterPro" id="IPR023267">
    <property type="entry name" value="RCMT"/>
</dbReference>
<evidence type="ECO:0000256" key="2">
    <source>
        <dbReference type="ARBA" id="ARBA00004496"/>
    </source>
</evidence>
<keyword evidence="5" id="KW-0963">Cytoplasm</keyword>
<keyword evidence="6" id="KW-0698">rRNA processing</keyword>
<dbReference type="EMBL" id="CP006911">
    <property type="protein sequence ID" value="ALE01429.1"/>
    <property type="molecule type" value="Genomic_DNA"/>
</dbReference>
<dbReference type="PANTHER" id="PTHR22807:SF61">
    <property type="entry name" value="NOL1_NOP2_SUN FAMILY PROTEIN _ ANTITERMINATION NUSB DOMAIN-CONTAINING PROTEIN"/>
    <property type="match status" value="1"/>
</dbReference>
<dbReference type="STRING" id="1125411.W908_01680"/>
<dbReference type="AlphaFoldDB" id="A0A0M4M1R3"/>
<dbReference type="Gene3D" id="1.10.287.730">
    <property type="entry name" value="Helix hairpin bin"/>
    <property type="match status" value="1"/>
</dbReference>
<dbReference type="EC" id="2.1.1.176" evidence="4"/>
<gene>
    <name evidence="16" type="ORF">W908_01680</name>
</gene>